<dbReference type="SMART" id="SM00451">
    <property type="entry name" value="ZnF_U1"/>
    <property type="match status" value="2"/>
</dbReference>
<feature type="compositionally biased region" description="Basic residues" evidence="1">
    <location>
        <begin position="277"/>
        <end position="305"/>
    </location>
</feature>
<dbReference type="Pfam" id="PF12874">
    <property type="entry name" value="zf-met"/>
    <property type="match status" value="2"/>
</dbReference>
<dbReference type="Proteomes" id="UP001187192">
    <property type="component" value="Unassembled WGS sequence"/>
</dbReference>
<evidence type="ECO:0000313" key="3">
    <source>
        <dbReference type="EMBL" id="GMN57025.1"/>
    </source>
</evidence>
<dbReference type="GO" id="GO:0003676">
    <property type="term" value="F:nucleic acid binding"/>
    <property type="evidence" value="ECO:0007669"/>
    <property type="project" value="InterPro"/>
</dbReference>
<evidence type="ECO:0000259" key="2">
    <source>
        <dbReference type="SMART" id="SM00451"/>
    </source>
</evidence>
<feature type="region of interest" description="Disordered" evidence="1">
    <location>
        <begin position="1"/>
        <end position="53"/>
    </location>
</feature>
<dbReference type="SUPFAM" id="SSF57667">
    <property type="entry name" value="beta-beta-alpha zinc fingers"/>
    <property type="match status" value="2"/>
</dbReference>
<feature type="region of interest" description="Disordered" evidence="1">
    <location>
        <begin position="580"/>
        <end position="645"/>
    </location>
</feature>
<organism evidence="3 4">
    <name type="scientific">Ficus carica</name>
    <name type="common">Common fig</name>
    <dbReference type="NCBI Taxonomy" id="3494"/>
    <lineage>
        <taxon>Eukaryota</taxon>
        <taxon>Viridiplantae</taxon>
        <taxon>Streptophyta</taxon>
        <taxon>Embryophyta</taxon>
        <taxon>Tracheophyta</taxon>
        <taxon>Spermatophyta</taxon>
        <taxon>Magnoliopsida</taxon>
        <taxon>eudicotyledons</taxon>
        <taxon>Gunneridae</taxon>
        <taxon>Pentapetalae</taxon>
        <taxon>rosids</taxon>
        <taxon>fabids</taxon>
        <taxon>Rosales</taxon>
        <taxon>Moraceae</taxon>
        <taxon>Ficeae</taxon>
        <taxon>Ficus</taxon>
    </lineage>
</organism>
<dbReference type="Gene3D" id="3.30.160.60">
    <property type="entry name" value="Classic Zinc Finger"/>
    <property type="match status" value="2"/>
</dbReference>
<feature type="region of interest" description="Disordered" evidence="1">
    <location>
        <begin position="190"/>
        <end position="248"/>
    </location>
</feature>
<dbReference type="GO" id="GO:0008270">
    <property type="term" value="F:zinc ion binding"/>
    <property type="evidence" value="ECO:0007669"/>
    <property type="project" value="InterPro"/>
</dbReference>
<feature type="compositionally biased region" description="Basic and acidic residues" evidence="1">
    <location>
        <begin position="1"/>
        <end position="12"/>
    </location>
</feature>
<reference evidence="3" key="1">
    <citation type="submission" date="2023-07" db="EMBL/GenBank/DDBJ databases">
        <title>draft genome sequence of fig (Ficus carica).</title>
        <authorList>
            <person name="Takahashi T."/>
            <person name="Nishimura K."/>
        </authorList>
    </citation>
    <scope>NUCLEOTIDE SEQUENCE</scope>
</reference>
<dbReference type="InterPro" id="IPR036236">
    <property type="entry name" value="Znf_C2H2_sf"/>
</dbReference>
<evidence type="ECO:0000256" key="1">
    <source>
        <dbReference type="SAM" id="MobiDB-lite"/>
    </source>
</evidence>
<dbReference type="AlphaFoldDB" id="A0AA88DG35"/>
<feature type="compositionally biased region" description="Basic and acidic residues" evidence="1">
    <location>
        <begin position="337"/>
        <end position="352"/>
    </location>
</feature>
<sequence length="673" mass="74474">MEFKFRAVDDRPPPFPSPTLSFDRSDQPLPIPGTNVRHHQRLPFPGKSKKTTENLGKTNCGFSMLCSVMNFNQSIAPFPNFSPLPLTNFQSGFPRSNLGPNSGLVRNPIGMQGFVMREFEKERISEAVIMEEIARRRDLEAMVRGEIMFLEREMAMRRAAMGAMPFDNGFPSAMRFTPFEFSPRPAAFNPFPVAPPPPEDHSRVIKAPSEPNKDKLIVLAKPDPRRSQAKRKALGPPDDANEVHPFGLKKKPKEEFSCAICQVGATCDKDLYNHLQGRKHKRKEAALKKQKMGKNPKKAPCRKKTGNPSERKGTNNTANSNPEEGKCLKQNEPQNGSDKKKEGAEDLEPKNEMLMQKDQKAEELIKTSGSKLVHKADSPAEMKTVKKTGKMFKFWCEMCHVGSLSPIVMEQHKKGKKHQARLLGFEPKRRAKATLQVTQTSVAVHVKTEDPNAVNQASGKTADKMSNTEIVHVKPENTDVANQANGKLTDDKATTEAVHVKTEDPDAMNRANGKTADNMANTEVVHVKPEDTDVANQANGKPTDDMGTTEDVYVKTEDSDAVNQANGKTADNMANTEVVHVKPEDTVVANQANGKPTDDRATTDPVQKNPEDTGVANQANGKTTDDMDAVRENPEDTDVANQANEKTTGMWKVQISRVQLQRLLMLSSVDGQN</sequence>
<dbReference type="PANTHER" id="PTHR47487">
    <property type="entry name" value="OS06G0651300 PROTEIN-RELATED"/>
    <property type="match status" value="1"/>
</dbReference>
<feature type="domain" description="U1-type" evidence="2">
    <location>
        <begin position="253"/>
        <end position="287"/>
    </location>
</feature>
<feature type="domain" description="U1-type" evidence="2">
    <location>
        <begin position="391"/>
        <end position="425"/>
    </location>
</feature>
<gene>
    <name evidence="3" type="ORF">TIFTF001_026135</name>
</gene>
<dbReference type="InterPro" id="IPR003604">
    <property type="entry name" value="Matrin/U1-like-C_Znf_C2H2"/>
</dbReference>
<name>A0AA88DG35_FICCA</name>
<proteinExistence type="predicted"/>
<comment type="caution">
    <text evidence="3">The sequence shown here is derived from an EMBL/GenBank/DDBJ whole genome shotgun (WGS) entry which is preliminary data.</text>
</comment>
<dbReference type="EMBL" id="BTGU01000067">
    <property type="protein sequence ID" value="GMN57025.1"/>
    <property type="molecule type" value="Genomic_DNA"/>
</dbReference>
<dbReference type="PANTHER" id="PTHR47487:SF8">
    <property type="entry name" value="OS08G0270900 PROTEIN"/>
    <property type="match status" value="1"/>
</dbReference>
<feature type="compositionally biased region" description="Basic and acidic residues" evidence="1">
    <location>
        <begin position="623"/>
        <end position="634"/>
    </location>
</feature>
<accession>A0AA88DG35</accession>
<feature type="region of interest" description="Disordered" evidence="1">
    <location>
        <begin position="277"/>
        <end position="352"/>
    </location>
</feature>
<keyword evidence="4" id="KW-1185">Reference proteome</keyword>
<evidence type="ECO:0000313" key="4">
    <source>
        <dbReference type="Proteomes" id="UP001187192"/>
    </source>
</evidence>
<feature type="compositionally biased region" description="Basic and acidic residues" evidence="1">
    <location>
        <begin position="211"/>
        <end position="226"/>
    </location>
</feature>
<dbReference type="InterPro" id="IPR013087">
    <property type="entry name" value="Znf_C2H2_type"/>
</dbReference>
<protein>
    <recommendedName>
        <fullName evidence="2">U1-type domain-containing protein</fullName>
    </recommendedName>
</protein>